<keyword evidence="4 6" id="KW-1133">Transmembrane helix</keyword>
<dbReference type="PANTHER" id="PTHR30086">
    <property type="entry name" value="ARGININE EXPORTER PROTEIN ARGO"/>
    <property type="match status" value="1"/>
</dbReference>
<evidence type="ECO:0000313" key="7">
    <source>
        <dbReference type="EMBL" id="RKG53584.1"/>
    </source>
</evidence>
<dbReference type="Proteomes" id="UP000281084">
    <property type="component" value="Unassembled WGS sequence"/>
</dbReference>
<dbReference type="AlphaFoldDB" id="A0A3A8GEY8"/>
<proteinExistence type="predicted"/>
<evidence type="ECO:0000313" key="9">
    <source>
        <dbReference type="Proteomes" id="UP000267166"/>
    </source>
</evidence>
<reference evidence="7 10" key="2">
    <citation type="submission" date="2018-09" db="EMBL/GenBank/DDBJ databases">
        <title>The draft genome of Acinetobacter spp. strains.</title>
        <authorList>
            <person name="Qin J."/>
            <person name="Feng Y."/>
            <person name="Zong Z."/>
        </authorList>
    </citation>
    <scope>NUCLEOTIDE SEQUENCE [LARGE SCALE GENOMIC DNA]</scope>
    <source>
        <strain evidence="7 10">WCHAc060002</strain>
    </source>
</reference>
<keyword evidence="5 6" id="KW-0472">Membrane</keyword>
<accession>A0A3A8GEY8</accession>
<accession>A0A498D0Y4</accession>
<evidence type="ECO:0000256" key="6">
    <source>
        <dbReference type="SAM" id="Phobius"/>
    </source>
</evidence>
<feature type="transmembrane region" description="Helical" evidence="6">
    <location>
        <begin position="36"/>
        <end position="62"/>
    </location>
</feature>
<gene>
    <name evidence="7" type="ORF">D7V64_06705</name>
    <name evidence="8" type="ORF">D9K80_00245</name>
</gene>
<keyword evidence="2" id="KW-1003">Cell membrane</keyword>
<name>A0A3A8GEY8_9GAMM</name>
<dbReference type="Pfam" id="PF01810">
    <property type="entry name" value="LysE"/>
    <property type="match status" value="1"/>
</dbReference>
<dbReference type="GO" id="GO:0005886">
    <property type="term" value="C:plasma membrane"/>
    <property type="evidence" value="ECO:0007669"/>
    <property type="project" value="UniProtKB-SubCell"/>
</dbReference>
<evidence type="ECO:0000256" key="3">
    <source>
        <dbReference type="ARBA" id="ARBA00022692"/>
    </source>
</evidence>
<evidence type="ECO:0000313" key="8">
    <source>
        <dbReference type="EMBL" id="RLL39231.1"/>
    </source>
</evidence>
<evidence type="ECO:0000256" key="2">
    <source>
        <dbReference type="ARBA" id="ARBA00022475"/>
    </source>
</evidence>
<feature type="transmembrane region" description="Helical" evidence="6">
    <location>
        <begin position="143"/>
        <end position="165"/>
    </location>
</feature>
<protein>
    <submittedName>
        <fullName evidence="7">Amino acid transporter</fullName>
    </submittedName>
</protein>
<evidence type="ECO:0000313" key="10">
    <source>
        <dbReference type="Proteomes" id="UP000281084"/>
    </source>
</evidence>
<feature type="transmembrane region" description="Helical" evidence="6">
    <location>
        <begin position="177"/>
        <end position="197"/>
    </location>
</feature>
<dbReference type="PANTHER" id="PTHR30086:SF20">
    <property type="entry name" value="ARGININE EXPORTER PROTEIN ARGO-RELATED"/>
    <property type="match status" value="1"/>
</dbReference>
<keyword evidence="3 6" id="KW-0812">Transmembrane</keyword>
<feature type="transmembrane region" description="Helical" evidence="6">
    <location>
        <begin position="107"/>
        <end position="123"/>
    </location>
</feature>
<sequence>MWHTYIQGLLVGLSLIVAIGAQNAFVLKQGLRQEHVFWICLSCALSDSILIVLGVIGFATVLQHYPEIVQLAKWGGALFLLWYGYVHAKQARRGQSAIELNNASVQGLKHLIFISLSLTWLNPHVYLDTVILLGSISAQFEAVAYFAAGAITASWLFFFALGYGARVLTPVFKSPKAWQVLDGLIALVMWSIAWSLIF</sequence>
<organism evidence="7 10">
    <name type="scientific">Acinetobacter cumulans</name>
    <dbReference type="NCBI Taxonomy" id="2136182"/>
    <lineage>
        <taxon>Bacteria</taxon>
        <taxon>Pseudomonadati</taxon>
        <taxon>Pseudomonadota</taxon>
        <taxon>Gammaproteobacteria</taxon>
        <taxon>Moraxellales</taxon>
        <taxon>Moraxellaceae</taxon>
        <taxon>Acinetobacter</taxon>
    </lineage>
</organism>
<feature type="transmembrane region" description="Helical" evidence="6">
    <location>
        <begin position="6"/>
        <end position="27"/>
    </location>
</feature>
<dbReference type="EMBL" id="RAXZ01000006">
    <property type="protein sequence ID" value="RKG53584.1"/>
    <property type="molecule type" value="Genomic_DNA"/>
</dbReference>
<dbReference type="EMBL" id="RCHD01000001">
    <property type="protein sequence ID" value="RLL39231.1"/>
    <property type="molecule type" value="Genomic_DNA"/>
</dbReference>
<dbReference type="GO" id="GO:0015171">
    <property type="term" value="F:amino acid transmembrane transporter activity"/>
    <property type="evidence" value="ECO:0007669"/>
    <property type="project" value="TreeGrafter"/>
</dbReference>
<dbReference type="RefSeq" id="WP_106985924.1">
    <property type="nucleotide sequence ID" value="NZ_CP035934.2"/>
</dbReference>
<evidence type="ECO:0000256" key="1">
    <source>
        <dbReference type="ARBA" id="ARBA00004651"/>
    </source>
</evidence>
<comment type="subcellular location">
    <subcellularLocation>
        <location evidence="1">Cell membrane</location>
        <topology evidence="1">Multi-pass membrane protein</topology>
    </subcellularLocation>
</comment>
<evidence type="ECO:0000256" key="4">
    <source>
        <dbReference type="ARBA" id="ARBA00022989"/>
    </source>
</evidence>
<dbReference type="Proteomes" id="UP000267166">
    <property type="component" value="Unassembled WGS sequence"/>
</dbReference>
<comment type="caution">
    <text evidence="7">The sequence shown here is derived from an EMBL/GenBank/DDBJ whole genome shotgun (WGS) entry which is preliminary data.</text>
</comment>
<feature type="transmembrane region" description="Helical" evidence="6">
    <location>
        <begin position="68"/>
        <end position="86"/>
    </location>
</feature>
<dbReference type="InterPro" id="IPR001123">
    <property type="entry name" value="LeuE-type"/>
</dbReference>
<reference evidence="8 9" key="1">
    <citation type="submission" date="2018-09" db="EMBL/GenBank/DDBJ databases">
        <title>The draft genome of Acinetobacter sp. strains.</title>
        <authorList>
            <person name="Qin J."/>
            <person name="Feng Y."/>
            <person name="Zong Z."/>
        </authorList>
    </citation>
    <scope>NUCLEOTIDE SEQUENCE [LARGE SCALE GENOMIC DNA]</scope>
    <source>
        <strain evidence="8 9">WCHAc060003</strain>
    </source>
</reference>
<evidence type="ECO:0000256" key="5">
    <source>
        <dbReference type="ARBA" id="ARBA00023136"/>
    </source>
</evidence>